<organism evidence="6 7">
    <name type="scientific">Tsukamurella soli</name>
    <dbReference type="NCBI Taxonomy" id="644556"/>
    <lineage>
        <taxon>Bacteria</taxon>
        <taxon>Bacillati</taxon>
        <taxon>Actinomycetota</taxon>
        <taxon>Actinomycetes</taxon>
        <taxon>Mycobacteriales</taxon>
        <taxon>Tsukamurellaceae</taxon>
        <taxon>Tsukamurella</taxon>
    </lineage>
</organism>
<evidence type="ECO:0000313" key="6">
    <source>
        <dbReference type="EMBL" id="GAA4403460.1"/>
    </source>
</evidence>
<keyword evidence="7" id="KW-1185">Reference proteome</keyword>
<dbReference type="InterPro" id="IPR012093">
    <property type="entry name" value="Pirin"/>
</dbReference>
<dbReference type="Proteomes" id="UP001500635">
    <property type="component" value="Unassembled WGS sequence"/>
</dbReference>
<dbReference type="Pfam" id="PF02678">
    <property type="entry name" value="Pirin"/>
    <property type="match status" value="1"/>
</dbReference>
<gene>
    <name evidence="6" type="ORF">GCM10023147_44920</name>
</gene>
<dbReference type="EMBL" id="BAABFR010000109">
    <property type="protein sequence ID" value="GAA4403460.1"/>
    <property type="molecule type" value="Genomic_DNA"/>
</dbReference>
<accession>A0ABP8KAX5</accession>
<dbReference type="InterPro" id="IPR003829">
    <property type="entry name" value="Pirin_N_dom"/>
</dbReference>
<evidence type="ECO:0000259" key="4">
    <source>
        <dbReference type="Pfam" id="PF02678"/>
    </source>
</evidence>
<dbReference type="InterPro" id="IPR014710">
    <property type="entry name" value="RmlC-like_jellyroll"/>
</dbReference>
<feature type="region of interest" description="Disordered" evidence="3">
    <location>
        <begin position="310"/>
        <end position="345"/>
    </location>
</feature>
<dbReference type="Pfam" id="PF05726">
    <property type="entry name" value="Pirin_C"/>
    <property type="match status" value="1"/>
</dbReference>
<evidence type="ECO:0000256" key="2">
    <source>
        <dbReference type="RuleBase" id="RU003457"/>
    </source>
</evidence>
<dbReference type="CDD" id="cd02909">
    <property type="entry name" value="cupin_pirin_N"/>
    <property type="match status" value="1"/>
</dbReference>
<dbReference type="InterPro" id="IPR008778">
    <property type="entry name" value="Pirin_C_dom"/>
</dbReference>
<reference evidence="7" key="1">
    <citation type="journal article" date="2019" name="Int. J. Syst. Evol. Microbiol.">
        <title>The Global Catalogue of Microorganisms (GCM) 10K type strain sequencing project: providing services to taxonomists for standard genome sequencing and annotation.</title>
        <authorList>
            <consortium name="The Broad Institute Genomics Platform"/>
            <consortium name="The Broad Institute Genome Sequencing Center for Infectious Disease"/>
            <person name="Wu L."/>
            <person name="Ma J."/>
        </authorList>
    </citation>
    <scope>NUCLEOTIDE SEQUENCE [LARGE SCALE GENOMIC DNA]</scope>
    <source>
        <strain evidence="7">JCM 17688</strain>
    </source>
</reference>
<dbReference type="SUPFAM" id="SSF51182">
    <property type="entry name" value="RmlC-like cupins"/>
    <property type="match status" value="1"/>
</dbReference>
<comment type="similarity">
    <text evidence="1 2">Belongs to the pirin family.</text>
</comment>
<dbReference type="PANTHER" id="PTHR13903">
    <property type="entry name" value="PIRIN-RELATED"/>
    <property type="match status" value="1"/>
</dbReference>
<dbReference type="PANTHER" id="PTHR13903:SF8">
    <property type="entry name" value="PIRIN"/>
    <property type="match status" value="1"/>
</dbReference>
<feature type="domain" description="Pirin C-terminal" evidence="5">
    <location>
        <begin position="208"/>
        <end position="306"/>
    </location>
</feature>
<name>A0ABP8KAX5_9ACTN</name>
<comment type="caution">
    <text evidence="6">The sequence shown here is derived from an EMBL/GenBank/DDBJ whole genome shotgun (WGS) entry which is preliminary data.</text>
</comment>
<dbReference type="InterPro" id="IPR011051">
    <property type="entry name" value="RmlC_Cupin_sf"/>
</dbReference>
<dbReference type="PIRSF" id="PIRSF006232">
    <property type="entry name" value="Pirin"/>
    <property type="match status" value="1"/>
</dbReference>
<proteinExistence type="inferred from homology"/>
<evidence type="ECO:0000256" key="3">
    <source>
        <dbReference type="SAM" id="MobiDB-lite"/>
    </source>
</evidence>
<evidence type="ECO:0000259" key="5">
    <source>
        <dbReference type="Pfam" id="PF05726"/>
    </source>
</evidence>
<dbReference type="Gene3D" id="2.60.120.10">
    <property type="entry name" value="Jelly Rolls"/>
    <property type="match status" value="1"/>
</dbReference>
<protein>
    <submittedName>
        <fullName evidence="6">Pirin family protein</fullName>
    </submittedName>
</protein>
<sequence>MSMNTLGPLIVGTLADVSNVEAQPAEVACSAGVANAAVEVIEPRIVPLGGPRAMTVRRTLPTRGRSMVGAWCFADHYGPDDVSETGGMNVPPHPHTGLQTVSWLFEGDVEHRDSAGVHALVLPGELNLMSAGHGISHSEVSTPSTTRLHGVQLWIALPDAVRNGPNGFQHYAPEEFEIAPGVTGRVFIGALAGQTSPAVTATPLLGAELLLAPGAQAVLEVDGDFEHALLLDTLALTINGIPLRRGDLGFVGPGRRTLDIANPTEGEARAILLGGTPFTEDLVMWWNFVGRTHEEIVEYRAAWEARTGRADDPGRFGTVGGWEPDDALPAPPLPTTHLKPRSRRN</sequence>
<feature type="domain" description="Pirin N-terminal" evidence="4">
    <location>
        <begin position="55"/>
        <end position="155"/>
    </location>
</feature>
<evidence type="ECO:0000256" key="1">
    <source>
        <dbReference type="ARBA" id="ARBA00008416"/>
    </source>
</evidence>
<evidence type="ECO:0000313" key="7">
    <source>
        <dbReference type="Proteomes" id="UP001500635"/>
    </source>
</evidence>